<dbReference type="GO" id="GO:0005886">
    <property type="term" value="C:plasma membrane"/>
    <property type="evidence" value="ECO:0007669"/>
    <property type="project" value="UniProtKB-SubCell"/>
</dbReference>
<evidence type="ECO:0000256" key="2">
    <source>
        <dbReference type="ARBA" id="ARBA00022692"/>
    </source>
</evidence>
<evidence type="ECO:0000256" key="1">
    <source>
        <dbReference type="ARBA" id="ARBA00004651"/>
    </source>
</evidence>
<dbReference type="CDD" id="cd17489">
    <property type="entry name" value="MFS_YfcJ_like"/>
    <property type="match status" value="1"/>
</dbReference>
<dbReference type="InterPro" id="IPR020846">
    <property type="entry name" value="MFS_dom"/>
</dbReference>
<evidence type="ECO:0000313" key="7">
    <source>
        <dbReference type="EMBL" id="ERN42728.1"/>
    </source>
</evidence>
<evidence type="ECO:0000256" key="5">
    <source>
        <dbReference type="SAM" id="Phobius"/>
    </source>
</evidence>
<dbReference type="AlphaFoldDB" id="U5DDZ4"/>
<feature type="transmembrane region" description="Helical" evidence="5">
    <location>
        <begin position="145"/>
        <end position="167"/>
    </location>
</feature>
<keyword evidence="3 5" id="KW-1133">Transmembrane helix</keyword>
<feature type="domain" description="Major facilitator superfamily (MFS) profile" evidence="6">
    <location>
        <begin position="21"/>
        <end position="401"/>
    </location>
</feature>
<feature type="transmembrane region" description="Helical" evidence="5">
    <location>
        <begin position="173"/>
        <end position="194"/>
    </location>
</feature>
<dbReference type="InterPro" id="IPR011701">
    <property type="entry name" value="MFS"/>
</dbReference>
<feature type="transmembrane region" description="Helical" evidence="5">
    <location>
        <begin position="313"/>
        <end position="335"/>
    </location>
</feature>
<evidence type="ECO:0000256" key="3">
    <source>
        <dbReference type="ARBA" id="ARBA00022989"/>
    </source>
</evidence>
<keyword evidence="8" id="KW-1185">Reference proteome</keyword>
<feature type="transmembrane region" description="Helical" evidence="5">
    <location>
        <begin position="21"/>
        <end position="43"/>
    </location>
</feature>
<feature type="transmembrane region" description="Helical" evidence="5">
    <location>
        <begin position="229"/>
        <end position="248"/>
    </location>
</feature>
<evidence type="ECO:0000259" key="6">
    <source>
        <dbReference type="PROSITE" id="PS50850"/>
    </source>
</evidence>
<feature type="transmembrane region" description="Helical" evidence="5">
    <location>
        <begin position="111"/>
        <end position="133"/>
    </location>
</feature>
<sequence>MYRGSGKLKVFQTLAPPQQRNLAALFLSGLMFWSSLTMLLPTLPPYIRDASGSDYLVGWVMGSFAIGLLLFRSILGRAADRHSRKAVVLLGTAIVGTAPLCYALVHSVALLALFRAFHGISIAAFTTGYSTLVVDISPPEKKGELIGYMSLVVPIGMALGPAVGGLLQVQAGYTTLFLVSAAAGFWGFFSAALVHEPRSRARQDAVAQIGSDDKQFWQLLLGDRLRTPATVMLLMGLVFGTLASYLPLYVRDLSVPLNPGWFYTTSALASFTVRVYVGRASDRYGRGLFISCSLVAYITAMFILATAQSPQQILGAAVLQGAGAGTLIPMAIALMADRSRAHERGKIYSLCLFGYDFGIALGGPLLGSLSLAVGYRGLFFLAAGLAALALAVFLTRSSKDLVHSLRFATGQDSDPYAVRVPEAVT</sequence>
<dbReference type="InterPro" id="IPR052714">
    <property type="entry name" value="MFS_Exporter"/>
</dbReference>
<dbReference type="PROSITE" id="PS50850">
    <property type="entry name" value="MFS"/>
    <property type="match status" value="1"/>
</dbReference>
<feature type="transmembrane region" description="Helical" evidence="5">
    <location>
        <begin position="289"/>
        <end position="307"/>
    </location>
</feature>
<proteinExistence type="predicted"/>
<comment type="caution">
    <text evidence="7">The sequence shown here is derived from an EMBL/GenBank/DDBJ whole genome shotgun (WGS) entry which is preliminary data.</text>
</comment>
<dbReference type="PANTHER" id="PTHR23531:SF1">
    <property type="entry name" value="QUINOLENE RESISTANCE PROTEIN NORA"/>
    <property type="match status" value="1"/>
</dbReference>
<dbReference type="FunCoup" id="U5DDZ4">
    <property type="interactions" value="39"/>
</dbReference>
<organism evidence="7 8">
    <name type="scientific">Rubidibacter lacunae KORDI 51-2</name>
    <dbReference type="NCBI Taxonomy" id="582515"/>
    <lineage>
        <taxon>Bacteria</taxon>
        <taxon>Bacillati</taxon>
        <taxon>Cyanobacteriota</taxon>
        <taxon>Cyanophyceae</taxon>
        <taxon>Oscillatoriophycideae</taxon>
        <taxon>Chroococcales</taxon>
        <taxon>Aphanothecaceae</taxon>
        <taxon>Rubidibacter</taxon>
    </lineage>
</organism>
<keyword evidence="4 5" id="KW-0472">Membrane</keyword>
<dbReference type="PANTHER" id="PTHR23531">
    <property type="entry name" value="QUINOLENE RESISTANCE PROTEIN NORA"/>
    <property type="match status" value="1"/>
</dbReference>
<feature type="transmembrane region" description="Helical" evidence="5">
    <location>
        <begin position="373"/>
        <end position="394"/>
    </location>
</feature>
<dbReference type="Gene3D" id="1.20.1250.20">
    <property type="entry name" value="MFS general substrate transporter like domains"/>
    <property type="match status" value="2"/>
</dbReference>
<dbReference type="STRING" id="582515.KR51_00005750"/>
<dbReference type="EMBL" id="ASSJ01000008">
    <property type="protein sequence ID" value="ERN42728.1"/>
    <property type="molecule type" value="Genomic_DNA"/>
</dbReference>
<dbReference type="Pfam" id="PF07690">
    <property type="entry name" value="MFS_1"/>
    <property type="match status" value="2"/>
</dbReference>
<protein>
    <submittedName>
        <fullName evidence="7">Arabinose efflux permease</fullName>
    </submittedName>
</protein>
<keyword evidence="2 5" id="KW-0812">Transmembrane</keyword>
<dbReference type="SUPFAM" id="SSF103473">
    <property type="entry name" value="MFS general substrate transporter"/>
    <property type="match status" value="1"/>
</dbReference>
<dbReference type="GO" id="GO:0022857">
    <property type="term" value="F:transmembrane transporter activity"/>
    <property type="evidence" value="ECO:0007669"/>
    <property type="project" value="InterPro"/>
</dbReference>
<feature type="transmembrane region" description="Helical" evidence="5">
    <location>
        <begin position="55"/>
        <end position="75"/>
    </location>
</feature>
<name>U5DDZ4_9CHRO</name>
<dbReference type="InterPro" id="IPR036259">
    <property type="entry name" value="MFS_trans_sf"/>
</dbReference>
<dbReference type="InParanoid" id="U5DDZ4"/>
<dbReference type="Proteomes" id="UP000016960">
    <property type="component" value="Unassembled WGS sequence"/>
</dbReference>
<comment type="subcellular location">
    <subcellularLocation>
        <location evidence="1">Cell membrane</location>
        <topology evidence="1">Multi-pass membrane protein</topology>
    </subcellularLocation>
</comment>
<gene>
    <name evidence="7" type="ORF">KR51_00005750</name>
</gene>
<feature type="transmembrane region" description="Helical" evidence="5">
    <location>
        <begin position="87"/>
        <end position="105"/>
    </location>
</feature>
<reference evidence="7 8" key="1">
    <citation type="submission" date="2013-05" db="EMBL/GenBank/DDBJ databases">
        <title>Draft genome sequence of Rubidibacter lacunae KORDI 51-2.</title>
        <authorList>
            <person name="Choi D.H."/>
            <person name="Noh J.H."/>
            <person name="Kwon K.-K."/>
            <person name="Lee J.-H."/>
            <person name="Ryu J.-Y."/>
        </authorList>
    </citation>
    <scope>NUCLEOTIDE SEQUENCE [LARGE SCALE GENOMIC DNA]</scope>
    <source>
        <strain evidence="7 8">KORDI 51-2</strain>
    </source>
</reference>
<evidence type="ECO:0000256" key="4">
    <source>
        <dbReference type="ARBA" id="ARBA00023136"/>
    </source>
</evidence>
<feature type="transmembrane region" description="Helical" evidence="5">
    <location>
        <begin position="347"/>
        <end position="367"/>
    </location>
</feature>
<dbReference type="eggNOG" id="COG2814">
    <property type="taxonomic scope" value="Bacteria"/>
</dbReference>
<accession>U5DDZ4</accession>
<evidence type="ECO:0000313" key="8">
    <source>
        <dbReference type="Proteomes" id="UP000016960"/>
    </source>
</evidence>
<dbReference type="PATRIC" id="fig|582515.4.peg.653"/>
<feature type="transmembrane region" description="Helical" evidence="5">
    <location>
        <begin position="260"/>
        <end position="277"/>
    </location>
</feature>